<organism evidence="19 20">
    <name type="scientific">Heterostelium pallidum (strain ATCC 26659 / Pp 5 / PN500)</name>
    <name type="common">Cellular slime mold</name>
    <name type="synonym">Polysphondylium pallidum</name>
    <dbReference type="NCBI Taxonomy" id="670386"/>
    <lineage>
        <taxon>Eukaryota</taxon>
        <taxon>Amoebozoa</taxon>
        <taxon>Evosea</taxon>
        <taxon>Eumycetozoa</taxon>
        <taxon>Dictyostelia</taxon>
        <taxon>Acytosteliales</taxon>
        <taxon>Acytosteliaceae</taxon>
        <taxon>Heterostelium</taxon>
    </lineage>
</organism>
<dbReference type="Proteomes" id="UP000001396">
    <property type="component" value="Unassembled WGS sequence"/>
</dbReference>
<dbReference type="GO" id="GO:1990404">
    <property type="term" value="F:NAD+-protein mono-ADP-ribosyltransferase activity"/>
    <property type="evidence" value="ECO:0007669"/>
    <property type="project" value="TreeGrafter"/>
</dbReference>
<feature type="compositionally biased region" description="Acidic residues" evidence="14">
    <location>
        <begin position="124"/>
        <end position="133"/>
    </location>
</feature>
<dbReference type="InterPro" id="IPR050800">
    <property type="entry name" value="ARTD/PARP"/>
</dbReference>
<dbReference type="Gene3D" id="3.40.50.10190">
    <property type="entry name" value="BRCT domain"/>
    <property type="match status" value="1"/>
</dbReference>
<sequence length="992" mass="112151">MPPKKRTISASDDAEASNSMFSGMVVMAIGSSFTTTQSVLLGKITDKGGSVAKVYNASKVTHIVTTQADYDKSVGHRAGLNFLKGVKNGNQIVSEDFFLKSIEKNAKQSEKDYAIKIAEAKEDKEEEEEEEEKEKEKEPEVAPVAQEPDVEDEEPAKPTTRKRSKAAAEPKKTKEEKEKEKLMAEVDSDLDSSDEEEVSTKTTIKIKGRCAVDINCAQVNVTHVYDDGTVWDATLNQTEIKNNNNKFYIIQLLEADNGGMYYVWNRWGREGLVGQSKIESYTNKNQAMASFSKKYKEKTKNDFNSGKPFVKYPGKYDLVEIDYTVKDDKPKAEKKKAVHQGESKLDNRVQNFIKLIFDLKMMKKTMIEADYDLKKMPLGKLSKNQILKGYEVLKAIEEKITKPSARGDTLVDLSSRFYTAIPHAFGMRVPPVINSLFMVKEKMDMLTALADIEIAANLIKESDNDDSNIIDAHYKQLKCDIQPIEVGSEEYNNIATYVSNTYAGKTPKIISLFRINREGETGRFETKKSLGNRKLLWHGSRLTNFVGIISQGLRIAPPEAPVSGYRFGKGIYFADIMSLSAAYCRTSGTDDFCMFLGDVALGKTADLYRDTYMEKPQPGSDSTLALGMKEPDPSMVHKHADGFDIPYGKIVPSPYKSTSCSEHQYVVYDVSQILGNIVKMLKTGLKTCLLEINGGLLMQQRNYAKRMVSKKIYTQLKREKVDWDTIKSSKILERLSEPPVINQFGDIKQQVNAMVEAMHDLTGPNTGKIISTQEQAVAYENASSDLLDMINKIKYETKEAHLEADIASGKQQVRAVSARSLVKKMLNSQQQKNNDLLISELVDGEQIDMSLAEKYADVNPENIDDIDVVNARLVAVRDSIKEYKDLHRNDDYTAEETFQLTQYRELKYALYKRREQLLAASEIDPREKSKRNSRFFYQPGENSPLFDFAKMKLEEINAMELKELERQKNVIEYAKLLREKKKEDIASDMSKV</sequence>
<dbReference type="InterPro" id="IPR012317">
    <property type="entry name" value="Poly(ADP-ribose)pol_cat_dom"/>
</dbReference>
<dbReference type="SUPFAM" id="SSF47587">
    <property type="entry name" value="Domain of poly(ADP-ribose) polymerase"/>
    <property type="match status" value="1"/>
</dbReference>
<dbReference type="Gene3D" id="2.20.140.10">
    <property type="entry name" value="WGR domain"/>
    <property type="match status" value="1"/>
</dbReference>
<dbReference type="RefSeq" id="XP_020432779.1">
    <property type="nucleotide sequence ID" value="XM_020577105.1"/>
</dbReference>
<evidence type="ECO:0000259" key="16">
    <source>
        <dbReference type="PROSITE" id="PS51059"/>
    </source>
</evidence>
<dbReference type="InterPro" id="IPR001357">
    <property type="entry name" value="BRCT_dom"/>
</dbReference>
<dbReference type="Gene3D" id="1.20.142.10">
    <property type="entry name" value="Poly(ADP-ribose) polymerase, regulatory domain"/>
    <property type="match status" value="1"/>
</dbReference>
<dbReference type="FunFam" id="2.20.140.10:FF:000001">
    <property type="entry name" value="Poly [ADP-ribose] polymerase"/>
    <property type="match status" value="1"/>
</dbReference>
<keyword evidence="9 13" id="KW-0520">NAD</keyword>
<comment type="subcellular location">
    <subcellularLocation>
        <location evidence="1">Nucleus</location>
    </subcellularLocation>
</comment>
<evidence type="ECO:0000256" key="9">
    <source>
        <dbReference type="ARBA" id="ARBA00023027"/>
    </source>
</evidence>
<dbReference type="Gene3D" id="3.90.228.10">
    <property type="match status" value="1"/>
</dbReference>
<feature type="compositionally biased region" description="Acidic residues" evidence="14">
    <location>
        <begin position="186"/>
        <end position="197"/>
    </location>
</feature>
<evidence type="ECO:0000259" key="18">
    <source>
        <dbReference type="PROSITE" id="PS51977"/>
    </source>
</evidence>
<keyword evidence="2 13" id="KW-0328">Glycosyltransferase</keyword>
<evidence type="ECO:0000256" key="6">
    <source>
        <dbReference type="ARBA" id="ARBA00022737"/>
    </source>
</evidence>
<dbReference type="EC" id="2.4.2.-" evidence="13"/>
<evidence type="ECO:0000256" key="8">
    <source>
        <dbReference type="ARBA" id="ARBA00022833"/>
    </source>
</evidence>
<dbReference type="FunFam" id="1.20.142.10:FF:000001">
    <property type="entry name" value="Poly [ADP-ribose] polymerase"/>
    <property type="match status" value="1"/>
</dbReference>
<evidence type="ECO:0000256" key="14">
    <source>
        <dbReference type="SAM" id="MobiDB-lite"/>
    </source>
</evidence>
<accession>D3BCL7</accession>
<dbReference type="PROSITE" id="PS50172">
    <property type="entry name" value="BRCT"/>
    <property type="match status" value="1"/>
</dbReference>
<reference evidence="19 20" key="1">
    <citation type="journal article" date="2011" name="Genome Res.">
        <title>Phylogeny-wide analysis of social amoeba genomes highlights ancient origins for complex intercellular communication.</title>
        <authorList>
            <person name="Heidel A.J."/>
            <person name="Lawal H.M."/>
            <person name="Felder M."/>
            <person name="Schilde C."/>
            <person name="Helps N.R."/>
            <person name="Tunggal B."/>
            <person name="Rivero F."/>
            <person name="John U."/>
            <person name="Schleicher M."/>
            <person name="Eichinger L."/>
            <person name="Platzer M."/>
            <person name="Noegel A.A."/>
            <person name="Schaap P."/>
            <person name="Gloeckner G."/>
        </authorList>
    </citation>
    <scope>NUCLEOTIDE SEQUENCE [LARGE SCALE GENOMIC DNA]</scope>
    <source>
        <strain evidence="20">ATCC 26659 / Pp 5 / PN500</strain>
    </source>
</reference>
<evidence type="ECO:0000256" key="1">
    <source>
        <dbReference type="ARBA" id="ARBA00004123"/>
    </source>
</evidence>
<evidence type="ECO:0000256" key="4">
    <source>
        <dbReference type="ARBA" id="ARBA00022695"/>
    </source>
</evidence>
<dbReference type="STRING" id="670386.D3BCL7"/>
<dbReference type="InParanoid" id="D3BCL7"/>
<name>D3BCL7_HETP5</name>
<proteinExistence type="inferred from homology"/>
<evidence type="ECO:0000256" key="13">
    <source>
        <dbReference type="RuleBase" id="RU362114"/>
    </source>
</evidence>
<dbReference type="InterPro" id="IPR004102">
    <property type="entry name" value="Poly(ADP-ribose)pol_reg_dom"/>
</dbReference>
<evidence type="ECO:0000256" key="5">
    <source>
        <dbReference type="ARBA" id="ARBA00022723"/>
    </source>
</evidence>
<comment type="caution">
    <text evidence="19">The sequence shown here is derived from an EMBL/GenBank/DDBJ whole genome shotgun (WGS) entry which is preliminary data.</text>
</comment>
<evidence type="ECO:0000313" key="20">
    <source>
        <dbReference type="Proteomes" id="UP000001396"/>
    </source>
</evidence>
<keyword evidence="3 13" id="KW-0808">Transferase</keyword>
<keyword evidence="11" id="KW-0539">Nucleus</keyword>
<keyword evidence="5" id="KW-0479">Metal-binding</keyword>
<keyword evidence="4" id="KW-0548">Nucleotidyltransferase</keyword>
<dbReference type="SUPFAM" id="SSF52113">
    <property type="entry name" value="BRCT domain"/>
    <property type="match status" value="1"/>
</dbReference>
<dbReference type="PANTHER" id="PTHR10459">
    <property type="entry name" value="DNA LIGASE"/>
    <property type="match status" value="1"/>
</dbReference>
<dbReference type="CDD" id="cd01437">
    <property type="entry name" value="parp_like"/>
    <property type="match status" value="1"/>
</dbReference>
<evidence type="ECO:0000313" key="19">
    <source>
        <dbReference type="EMBL" id="EFA80659.1"/>
    </source>
</evidence>
<evidence type="ECO:0000256" key="12">
    <source>
        <dbReference type="ARBA" id="ARBA00024347"/>
    </source>
</evidence>
<dbReference type="InterPro" id="IPR036930">
    <property type="entry name" value="WGR_dom_sf"/>
</dbReference>
<dbReference type="Pfam" id="PF02877">
    <property type="entry name" value="PARP_reg"/>
    <property type="match status" value="1"/>
</dbReference>
<feature type="domain" description="PARP alpha-helical" evidence="17">
    <location>
        <begin position="342"/>
        <end position="460"/>
    </location>
</feature>
<dbReference type="InterPro" id="IPR008893">
    <property type="entry name" value="WGR_domain"/>
</dbReference>
<dbReference type="InterPro" id="IPR036616">
    <property type="entry name" value="Poly(ADP-ribose)pol_reg_dom_sf"/>
</dbReference>
<keyword evidence="6" id="KW-0677">Repeat</keyword>
<dbReference type="EMBL" id="ADBJ01000028">
    <property type="protein sequence ID" value="EFA80659.1"/>
    <property type="molecule type" value="Genomic_DNA"/>
</dbReference>
<evidence type="ECO:0000256" key="11">
    <source>
        <dbReference type="ARBA" id="ARBA00023242"/>
    </source>
</evidence>
<evidence type="ECO:0000256" key="7">
    <source>
        <dbReference type="ARBA" id="ARBA00022771"/>
    </source>
</evidence>
<evidence type="ECO:0000259" key="17">
    <source>
        <dbReference type="PROSITE" id="PS51060"/>
    </source>
</evidence>
<keyword evidence="8" id="KW-0862">Zinc</keyword>
<dbReference type="GO" id="GO:0006302">
    <property type="term" value="P:double-strand break repair"/>
    <property type="evidence" value="ECO:0007669"/>
    <property type="project" value="TreeGrafter"/>
</dbReference>
<evidence type="ECO:0000256" key="3">
    <source>
        <dbReference type="ARBA" id="ARBA00022679"/>
    </source>
</evidence>
<evidence type="ECO:0000256" key="2">
    <source>
        <dbReference type="ARBA" id="ARBA00022676"/>
    </source>
</evidence>
<dbReference type="Pfam" id="PF00644">
    <property type="entry name" value="PARP"/>
    <property type="match status" value="1"/>
</dbReference>
<feature type="domain" description="BRCT" evidence="15">
    <location>
        <begin position="16"/>
        <end position="115"/>
    </location>
</feature>
<feature type="compositionally biased region" description="Basic and acidic residues" evidence="14">
    <location>
        <begin position="166"/>
        <end position="184"/>
    </location>
</feature>
<feature type="domain" description="PARP catalytic" evidence="16">
    <location>
        <begin position="468"/>
        <end position="690"/>
    </location>
</feature>
<dbReference type="GO" id="GO:0008270">
    <property type="term" value="F:zinc ion binding"/>
    <property type="evidence" value="ECO:0007669"/>
    <property type="project" value="UniProtKB-KW"/>
</dbReference>
<dbReference type="PROSITE" id="PS51059">
    <property type="entry name" value="PARP_CATALYTIC"/>
    <property type="match status" value="1"/>
</dbReference>
<dbReference type="GO" id="GO:0003950">
    <property type="term" value="F:NAD+ poly-ADP-ribosyltransferase activity"/>
    <property type="evidence" value="ECO:0007669"/>
    <property type="project" value="UniProtKB-UniRule"/>
</dbReference>
<dbReference type="SUPFAM" id="SSF56399">
    <property type="entry name" value="ADP-ribosylation"/>
    <property type="match status" value="1"/>
</dbReference>
<dbReference type="GO" id="GO:0005730">
    <property type="term" value="C:nucleolus"/>
    <property type="evidence" value="ECO:0007669"/>
    <property type="project" value="TreeGrafter"/>
</dbReference>
<dbReference type="SUPFAM" id="SSF142921">
    <property type="entry name" value="WGR domain-like"/>
    <property type="match status" value="1"/>
</dbReference>
<dbReference type="GO" id="GO:0003677">
    <property type="term" value="F:DNA binding"/>
    <property type="evidence" value="ECO:0007669"/>
    <property type="project" value="UniProtKB-KW"/>
</dbReference>
<dbReference type="AlphaFoldDB" id="D3BCL7"/>
<dbReference type="FunCoup" id="D3BCL7">
    <property type="interactions" value="351"/>
</dbReference>
<dbReference type="Pfam" id="PF05406">
    <property type="entry name" value="WGR"/>
    <property type="match status" value="1"/>
</dbReference>
<evidence type="ECO:0000256" key="10">
    <source>
        <dbReference type="ARBA" id="ARBA00023125"/>
    </source>
</evidence>
<dbReference type="GeneID" id="31361725"/>
<keyword evidence="7" id="KW-0863">Zinc-finger</keyword>
<dbReference type="GO" id="GO:0016779">
    <property type="term" value="F:nucleotidyltransferase activity"/>
    <property type="evidence" value="ECO:0007669"/>
    <property type="project" value="UniProtKB-KW"/>
</dbReference>
<feature type="region of interest" description="Disordered" evidence="14">
    <location>
        <begin position="119"/>
        <end position="201"/>
    </location>
</feature>
<keyword evidence="10" id="KW-0238">DNA-binding</keyword>
<dbReference type="PANTHER" id="PTHR10459:SF104">
    <property type="entry name" value="POLY [ADP-RIBOSE] POLYMERASE"/>
    <property type="match status" value="1"/>
</dbReference>
<comment type="similarity">
    <text evidence="12">Belongs to the ARTD/PARP family.</text>
</comment>
<dbReference type="InterPro" id="IPR036420">
    <property type="entry name" value="BRCT_dom_sf"/>
</dbReference>
<feature type="domain" description="WGR" evidence="18">
    <location>
        <begin position="221"/>
        <end position="316"/>
    </location>
</feature>
<evidence type="ECO:0000259" key="15">
    <source>
        <dbReference type="PROSITE" id="PS50172"/>
    </source>
</evidence>
<dbReference type="PROSITE" id="PS51977">
    <property type="entry name" value="WGR"/>
    <property type="match status" value="1"/>
</dbReference>
<protein>
    <recommendedName>
        <fullName evidence="13">Poly [ADP-ribose] polymerase</fullName>
        <shortName evidence="13">PARP</shortName>
        <ecNumber evidence="13">2.4.2.-</ecNumber>
    </recommendedName>
</protein>
<dbReference type="PROSITE" id="PS51060">
    <property type="entry name" value="PARP_ALPHA_HD"/>
    <property type="match status" value="1"/>
</dbReference>
<dbReference type="SMART" id="SM00773">
    <property type="entry name" value="WGR"/>
    <property type="match status" value="1"/>
</dbReference>
<gene>
    <name evidence="19" type="primary">adprt2</name>
    <name evidence="19" type="ORF">PPL_06242</name>
</gene>
<dbReference type="GO" id="GO:0070212">
    <property type="term" value="P:protein poly-ADP-ribosylation"/>
    <property type="evidence" value="ECO:0007669"/>
    <property type="project" value="TreeGrafter"/>
</dbReference>
<keyword evidence="20" id="KW-1185">Reference proteome</keyword>